<dbReference type="GO" id="GO:0030288">
    <property type="term" value="C:outer membrane-bounded periplasmic space"/>
    <property type="evidence" value="ECO:0007669"/>
    <property type="project" value="InterPro"/>
</dbReference>
<dbReference type="InterPro" id="IPR011990">
    <property type="entry name" value="TPR-like_helical_dom_sf"/>
</dbReference>
<evidence type="ECO:0000313" key="2">
    <source>
        <dbReference type="Proteomes" id="UP000285575"/>
    </source>
</evidence>
<dbReference type="Proteomes" id="UP000285575">
    <property type="component" value="Unassembled WGS sequence"/>
</dbReference>
<dbReference type="RefSeq" id="WP_128228606.1">
    <property type="nucleotide sequence ID" value="NZ_SACR01000003.1"/>
</dbReference>
<dbReference type="EMBL" id="SACR01000003">
    <property type="protein sequence ID" value="RVU46240.1"/>
    <property type="molecule type" value="Genomic_DNA"/>
</dbReference>
<comment type="caution">
    <text evidence="1">The sequence shown here is derived from an EMBL/GenBank/DDBJ whole genome shotgun (WGS) entry which is preliminary data.</text>
</comment>
<proteinExistence type="predicted"/>
<dbReference type="InterPro" id="IPR005534">
    <property type="entry name" value="Curli_assmbl/transp-comp_CsgG"/>
</dbReference>
<dbReference type="AlphaFoldDB" id="A0A437RHI9"/>
<dbReference type="OrthoDB" id="9813091at2"/>
<protein>
    <submittedName>
        <fullName evidence="1">Uncharacterized protein</fullName>
    </submittedName>
</protein>
<keyword evidence="2" id="KW-1185">Reference proteome</keyword>
<reference evidence="1 2" key="1">
    <citation type="submission" date="2019-01" db="EMBL/GenBank/DDBJ databases">
        <authorList>
            <person name="Chen W.-M."/>
        </authorList>
    </citation>
    <scope>NUCLEOTIDE SEQUENCE [LARGE SCALE GENOMIC DNA]</scope>
    <source>
        <strain evidence="1 2">KYPY4</strain>
    </source>
</reference>
<dbReference type="Pfam" id="PF03783">
    <property type="entry name" value="CsgG"/>
    <property type="match status" value="1"/>
</dbReference>
<evidence type="ECO:0000313" key="1">
    <source>
        <dbReference type="EMBL" id="RVU46240.1"/>
    </source>
</evidence>
<sequence length="406" mass="42433">MTRLMSFRSTPLYGALLLGLGTGLGLPSALAQTAAAAPVVQPVEVLLVQTQGDVRINGTPARTGALPPGALVQTGLDGRVQMRTTTGALIAVPAGSEVRLAETSNTVTLNAGGLRLSTGSAEWRVAMPERSIRTRGYLKLQACQAGCTLPPGLYGRIALGEAVLEYQGGRSVLRTRAFRWADAASRPEVLADAPALLDDGNTQAEATRVRTEVAATLQAGIAAFRDGQDAAATQAFERVRALAPGETLVPYYLGLLALKRADNAAALQLLQQYAREDPEGAAAREVPQTLTLLSSVQLQQEVASAVAREAEVAGSPPEPGSIAVQAFVNKGDANFRAMAKGLAAMIIADLSKVPGLKVLEREKVQLLVNEAKLGDSGLADTASAVRSGRLMRAEKVVVGNFEVQQP</sequence>
<dbReference type="Gene3D" id="3.40.50.10610">
    <property type="entry name" value="ABC-type transport auxiliary lipoprotein component"/>
    <property type="match status" value="1"/>
</dbReference>
<accession>A0A437RHI9</accession>
<organism evidence="1 2">
    <name type="scientific">Rubrivivax rivuli</name>
    <dbReference type="NCBI Taxonomy" id="1862385"/>
    <lineage>
        <taxon>Bacteria</taxon>
        <taxon>Pseudomonadati</taxon>
        <taxon>Pseudomonadota</taxon>
        <taxon>Betaproteobacteria</taxon>
        <taxon>Burkholderiales</taxon>
        <taxon>Sphaerotilaceae</taxon>
        <taxon>Rubrivivax</taxon>
    </lineage>
</organism>
<dbReference type="SUPFAM" id="SSF48452">
    <property type="entry name" value="TPR-like"/>
    <property type="match status" value="1"/>
</dbReference>
<dbReference type="Gene3D" id="1.25.40.10">
    <property type="entry name" value="Tetratricopeptide repeat domain"/>
    <property type="match status" value="1"/>
</dbReference>
<gene>
    <name evidence="1" type="ORF">EOE66_10325</name>
</gene>
<name>A0A437RHI9_9BURK</name>